<dbReference type="Pfam" id="PF15251">
    <property type="entry name" value="TAPR1-like"/>
    <property type="match status" value="1"/>
</dbReference>
<protein>
    <submittedName>
        <fullName evidence="4">CP072-like protein</fullName>
    </submittedName>
</protein>
<dbReference type="InterPro" id="IPR040308">
    <property type="entry name" value="HAPR1"/>
</dbReference>
<name>A0ABY7DG43_MYAAR</name>
<comment type="subcellular location">
    <subcellularLocation>
        <location evidence="1">Nucleus</location>
    </subcellularLocation>
</comment>
<evidence type="ECO:0000256" key="2">
    <source>
        <dbReference type="ARBA" id="ARBA00023242"/>
    </source>
</evidence>
<sequence>MAHQDGQPNEHLAENWLTEFEEECLEDLDNSESNMEDSLQRETDFALQKLFFQFQNSATAIAQLYKDRSNGLSMWVPFQNAASSVTTMYKDSVESAKNSMELGVQKGRQRNLKDIVSWVKKRRRHIRREDLLAFLSGKNPPQRTKSGAGVRHGSSVRADRSFPRFPSADSLPRSAEADLQCFREAIALQGLDGAMSNISVGFRPHGNHGANNQPPHAGMPKNNIDDLNSFLLEEFSRNCDARKRSSTPDVNMDSPTRKKSRLF</sequence>
<evidence type="ECO:0000256" key="1">
    <source>
        <dbReference type="ARBA" id="ARBA00004123"/>
    </source>
</evidence>
<keyword evidence="5" id="KW-1185">Reference proteome</keyword>
<dbReference type="PANTHER" id="PTHR31624:SF4">
    <property type="entry name" value="CHROMOSOME 16 OPEN READING FRAME 72"/>
    <property type="match status" value="1"/>
</dbReference>
<dbReference type="PANTHER" id="PTHR31624">
    <property type="entry name" value="UPF0472 PROTEIN C16ORF72"/>
    <property type="match status" value="1"/>
</dbReference>
<feature type="region of interest" description="Disordered" evidence="3">
    <location>
        <begin position="136"/>
        <end position="170"/>
    </location>
</feature>
<dbReference type="Proteomes" id="UP001164746">
    <property type="component" value="Chromosome 2"/>
</dbReference>
<accession>A0ABY7DG43</accession>
<proteinExistence type="predicted"/>
<dbReference type="EMBL" id="CP111013">
    <property type="protein sequence ID" value="WAQ95951.1"/>
    <property type="molecule type" value="Genomic_DNA"/>
</dbReference>
<evidence type="ECO:0000313" key="5">
    <source>
        <dbReference type="Proteomes" id="UP001164746"/>
    </source>
</evidence>
<dbReference type="InterPro" id="IPR029196">
    <property type="entry name" value="HAPSTR1-like"/>
</dbReference>
<feature type="region of interest" description="Disordered" evidence="3">
    <location>
        <begin position="203"/>
        <end position="224"/>
    </location>
</feature>
<feature type="region of interest" description="Disordered" evidence="3">
    <location>
        <begin position="241"/>
        <end position="263"/>
    </location>
</feature>
<gene>
    <name evidence="4" type="ORF">MAR_028641</name>
</gene>
<organism evidence="4 5">
    <name type="scientific">Mya arenaria</name>
    <name type="common">Soft-shell clam</name>
    <dbReference type="NCBI Taxonomy" id="6604"/>
    <lineage>
        <taxon>Eukaryota</taxon>
        <taxon>Metazoa</taxon>
        <taxon>Spiralia</taxon>
        <taxon>Lophotrochozoa</taxon>
        <taxon>Mollusca</taxon>
        <taxon>Bivalvia</taxon>
        <taxon>Autobranchia</taxon>
        <taxon>Heteroconchia</taxon>
        <taxon>Euheterodonta</taxon>
        <taxon>Imparidentia</taxon>
        <taxon>Neoheterodontei</taxon>
        <taxon>Myida</taxon>
        <taxon>Myoidea</taxon>
        <taxon>Myidae</taxon>
        <taxon>Mya</taxon>
    </lineage>
</organism>
<evidence type="ECO:0000313" key="4">
    <source>
        <dbReference type="EMBL" id="WAQ95951.1"/>
    </source>
</evidence>
<reference evidence="4" key="1">
    <citation type="submission" date="2022-11" db="EMBL/GenBank/DDBJ databases">
        <title>Centuries of genome instability and evolution in soft-shell clam transmissible cancer (bioRxiv).</title>
        <authorList>
            <person name="Hart S.F.M."/>
            <person name="Yonemitsu M.A."/>
            <person name="Giersch R.M."/>
            <person name="Beal B.F."/>
            <person name="Arriagada G."/>
            <person name="Davis B.W."/>
            <person name="Ostrander E.A."/>
            <person name="Goff S.P."/>
            <person name="Metzger M.J."/>
        </authorList>
    </citation>
    <scope>NUCLEOTIDE SEQUENCE</scope>
    <source>
        <strain evidence="4">MELC-2E11</strain>
        <tissue evidence="4">Siphon/mantle</tissue>
    </source>
</reference>
<evidence type="ECO:0000256" key="3">
    <source>
        <dbReference type="SAM" id="MobiDB-lite"/>
    </source>
</evidence>
<keyword evidence="2" id="KW-0539">Nucleus</keyword>